<evidence type="ECO:0000313" key="10">
    <source>
        <dbReference type="Proteomes" id="UP000248079"/>
    </source>
</evidence>
<feature type="transmembrane region" description="Helical" evidence="7">
    <location>
        <begin position="202"/>
        <end position="220"/>
    </location>
</feature>
<keyword evidence="5 7" id="KW-1133">Transmembrane helix</keyword>
<feature type="transmembrane region" description="Helical" evidence="7">
    <location>
        <begin position="44"/>
        <end position="67"/>
    </location>
</feature>
<comment type="similarity">
    <text evidence="2">Belongs to the acyltransferase 3 family.</text>
</comment>
<feature type="transmembrane region" description="Helical" evidence="7">
    <location>
        <begin position="240"/>
        <end position="256"/>
    </location>
</feature>
<keyword evidence="6 7" id="KW-0472">Membrane</keyword>
<evidence type="ECO:0000259" key="8">
    <source>
        <dbReference type="Pfam" id="PF01757"/>
    </source>
</evidence>
<dbReference type="InterPro" id="IPR002656">
    <property type="entry name" value="Acyl_transf_3_dom"/>
</dbReference>
<evidence type="ECO:0000256" key="2">
    <source>
        <dbReference type="ARBA" id="ARBA00007400"/>
    </source>
</evidence>
<protein>
    <recommendedName>
        <fullName evidence="8">Acyltransferase 3 domain-containing protein</fullName>
    </recommendedName>
</protein>
<proteinExistence type="inferred from homology"/>
<feature type="transmembrane region" description="Helical" evidence="7">
    <location>
        <begin position="170"/>
        <end position="190"/>
    </location>
</feature>
<dbReference type="Pfam" id="PF01757">
    <property type="entry name" value="Acyl_transf_3"/>
    <property type="match status" value="1"/>
</dbReference>
<organism evidence="9 10">
    <name type="scientific">Marinifilum breve</name>
    <dbReference type="NCBI Taxonomy" id="2184082"/>
    <lineage>
        <taxon>Bacteria</taxon>
        <taxon>Pseudomonadati</taxon>
        <taxon>Bacteroidota</taxon>
        <taxon>Bacteroidia</taxon>
        <taxon>Marinilabiliales</taxon>
        <taxon>Marinifilaceae</taxon>
    </lineage>
</organism>
<dbReference type="GO" id="GO:0009246">
    <property type="term" value="P:enterobacterial common antigen biosynthetic process"/>
    <property type="evidence" value="ECO:0007669"/>
    <property type="project" value="TreeGrafter"/>
</dbReference>
<keyword evidence="3" id="KW-1003">Cell membrane</keyword>
<evidence type="ECO:0000256" key="5">
    <source>
        <dbReference type="ARBA" id="ARBA00022989"/>
    </source>
</evidence>
<gene>
    <name evidence="9" type="ORF">DF185_02525</name>
</gene>
<dbReference type="RefSeq" id="WP_110359144.1">
    <property type="nucleotide sequence ID" value="NZ_QFLI01000001.1"/>
</dbReference>
<feature type="transmembrane region" description="Helical" evidence="7">
    <location>
        <begin position="147"/>
        <end position="164"/>
    </location>
</feature>
<feature type="transmembrane region" description="Helical" evidence="7">
    <location>
        <begin position="88"/>
        <end position="106"/>
    </location>
</feature>
<evidence type="ECO:0000256" key="4">
    <source>
        <dbReference type="ARBA" id="ARBA00022692"/>
    </source>
</evidence>
<name>A0A2V4A515_9BACT</name>
<reference evidence="9 10" key="1">
    <citation type="submission" date="2018-05" db="EMBL/GenBank/DDBJ databases">
        <title>Marinifilum breve JC075T sp. nov., a marine bacterium isolated from Yongle Blue Hole in the South China Sea.</title>
        <authorList>
            <person name="Fu T."/>
        </authorList>
    </citation>
    <scope>NUCLEOTIDE SEQUENCE [LARGE SCALE GENOMIC DNA]</scope>
    <source>
        <strain evidence="9 10">JC075</strain>
    </source>
</reference>
<evidence type="ECO:0000256" key="3">
    <source>
        <dbReference type="ARBA" id="ARBA00022475"/>
    </source>
</evidence>
<evidence type="ECO:0000256" key="7">
    <source>
        <dbReference type="SAM" id="Phobius"/>
    </source>
</evidence>
<evidence type="ECO:0000256" key="6">
    <source>
        <dbReference type="ARBA" id="ARBA00023136"/>
    </source>
</evidence>
<dbReference type="Proteomes" id="UP000248079">
    <property type="component" value="Unassembled WGS sequence"/>
</dbReference>
<feature type="transmembrane region" description="Helical" evidence="7">
    <location>
        <begin position="300"/>
        <end position="321"/>
    </location>
</feature>
<evidence type="ECO:0000313" key="9">
    <source>
        <dbReference type="EMBL" id="PXY02987.1"/>
    </source>
</evidence>
<dbReference type="AlphaFoldDB" id="A0A2V4A515"/>
<comment type="subcellular location">
    <subcellularLocation>
        <location evidence="1">Cell membrane</location>
        <topology evidence="1">Multi-pass membrane protein</topology>
    </subcellularLocation>
</comment>
<feature type="transmembrane region" description="Helical" evidence="7">
    <location>
        <begin position="118"/>
        <end position="140"/>
    </location>
</feature>
<evidence type="ECO:0000256" key="1">
    <source>
        <dbReference type="ARBA" id="ARBA00004651"/>
    </source>
</evidence>
<dbReference type="PANTHER" id="PTHR40074">
    <property type="entry name" value="O-ACETYLTRANSFERASE WECH"/>
    <property type="match status" value="1"/>
</dbReference>
<feature type="domain" description="Acyltransferase 3" evidence="8">
    <location>
        <begin position="5"/>
        <end position="317"/>
    </location>
</feature>
<dbReference type="GO" id="GO:0005886">
    <property type="term" value="C:plasma membrane"/>
    <property type="evidence" value="ECO:0007669"/>
    <property type="project" value="UniProtKB-SubCell"/>
</dbReference>
<keyword evidence="10" id="KW-1185">Reference proteome</keyword>
<sequence length="331" mass="39597">MKEIVLFRAIVTILLVLYHSFCFYRGSWDVPVAYTGVNIKFYEFFANITYSFMLEGFTFIAGFVYAYQVKKKGDYSFKGLIPKKVKRLFLPALFWGLIYMLLFNEFGHQRIIDICINLISGVHHLWFLPMLFFCFLFFWLADKFINIYMILFGSFFLMLLKSWMNIPFGIGHSFQYFYFFTLGVFLYRNICFLKKFLIRKSVFILCLLSYLLLFMVYHYVDIEKVSFLTKVISFIELRMFKTFGLLMIFIGITMYLDKRNEVGYIVNLIATLSMGIYIFHQMILDYLYYHTPLASYVNVYLFPIVGFVLSFLLSMLFTQLLKRVRYVREVI</sequence>
<keyword evidence="4 7" id="KW-0812">Transmembrane</keyword>
<dbReference type="GO" id="GO:0016413">
    <property type="term" value="F:O-acetyltransferase activity"/>
    <property type="evidence" value="ECO:0007669"/>
    <property type="project" value="TreeGrafter"/>
</dbReference>
<accession>A0A2V4A515</accession>
<dbReference type="EMBL" id="QFLI01000001">
    <property type="protein sequence ID" value="PXY02987.1"/>
    <property type="molecule type" value="Genomic_DNA"/>
</dbReference>
<feature type="transmembrane region" description="Helical" evidence="7">
    <location>
        <begin position="263"/>
        <end position="280"/>
    </location>
</feature>
<dbReference type="PANTHER" id="PTHR40074:SF2">
    <property type="entry name" value="O-ACETYLTRANSFERASE WECH"/>
    <property type="match status" value="1"/>
</dbReference>
<feature type="transmembrane region" description="Helical" evidence="7">
    <location>
        <begin position="5"/>
        <end position="24"/>
    </location>
</feature>
<comment type="caution">
    <text evidence="9">The sequence shown here is derived from an EMBL/GenBank/DDBJ whole genome shotgun (WGS) entry which is preliminary data.</text>
</comment>
<dbReference type="OrthoDB" id="9816048at2"/>